<proteinExistence type="predicted"/>
<evidence type="ECO:0000313" key="1">
    <source>
        <dbReference type="EMBL" id="JAE03501.1"/>
    </source>
</evidence>
<protein>
    <submittedName>
        <fullName evidence="1">Uncharacterized protein</fullName>
    </submittedName>
</protein>
<name>A0A0A9F022_ARUDO</name>
<organism evidence="1">
    <name type="scientific">Arundo donax</name>
    <name type="common">Giant reed</name>
    <name type="synonym">Donax arundinaceus</name>
    <dbReference type="NCBI Taxonomy" id="35708"/>
    <lineage>
        <taxon>Eukaryota</taxon>
        <taxon>Viridiplantae</taxon>
        <taxon>Streptophyta</taxon>
        <taxon>Embryophyta</taxon>
        <taxon>Tracheophyta</taxon>
        <taxon>Spermatophyta</taxon>
        <taxon>Magnoliopsida</taxon>
        <taxon>Liliopsida</taxon>
        <taxon>Poales</taxon>
        <taxon>Poaceae</taxon>
        <taxon>PACMAD clade</taxon>
        <taxon>Arundinoideae</taxon>
        <taxon>Arundineae</taxon>
        <taxon>Arundo</taxon>
    </lineage>
</organism>
<sequence length="37" mass="4313">MGERNIISLNVPFYTTLSVHRKQMQLGVVYPLAFLYL</sequence>
<accession>A0A0A9F022</accession>
<dbReference type="AlphaFoldDB" id="A0A0A9F022"/>
<dbReference type="EMBL" id="GBRH01194395">
    <property type="protein sequence ID" value="JAE03501.1"/>
    <property type="molecule type" value="Transcribed_RNA"/>
</dbReference>
<reference evidence="1" key="2">
    <citation type="journal article" date="2015" name="Data Brief">
        <title>Shoot transcriptome of the giant reed, Arundo donax.</title>
        <authorList>
            <person name="Barrero R.A."/>
            <person name="Guerrero F.D."/>
            <person name="Moolhuijzen P."/>
            <person name="Goolsby J.A."/>
            <person name="Tidwell J."/>
            <person name="Bellgard S.E."/>
            <person name="Bellgard M.I."/>
        </authorList>
    </citation>
    <scope>NUCLEOTIDE SEQUENCE</scope>
    <source>
        <tissue evidence="1">Shoot tissue taken approximately 20 cm above the soil surface</tissue>
    </source>
</reference>
<reference evidence="1" key="1">
    <citation type="submission" date="2014-09" db="EMBL/GenBank/DDBJ databases">
        <authorList>
            <person name="Magalhaes I.L.F."/>
            <person name="Oliveira U."/>
            <person name="Santos F.R."/>
            <person name="Vidigal T.H.D.A."/>
            <person name="Brescovit A.D."/>
            <person name="Santos A.J."/>
        </authorList>
    </citation>
    <scope>NUCLEOTIDE SEQUENCE</scope>
    <source>
        <tissue evidence="1">Shoot tissue taken approximately 20 cm above the soil surface</tissue>
    </source>
</reference>